<proteinExistence type="predicted"/>
<dbReference type="EMBL" id="JAGINT010000001">
    <property type="protein sequence ID" value="MBP2351532.1"/>
    <property type="molecule type" value="Genomic_DNA"/>
</dbReference>
<comment type="caution">
    <text evidence="1">The sequence shown here is derived from an EMBL/GenBank/DDBJ whole genome shotgun (WGS) entry which is preliminary data.</text>
</comment>
<dbReference type="Proteomes" id="UP000755585">
    <property type="component" value="Unassembled WGS sequence"/>
</dbReference>
<gene>
    <name evidence="1" type="ORF">JOF29_002615</name>
</gene>
<accession>A0ABS4UIN9</accession>
<name>A0ABS4UIN9_9ACTN</name>
<dbReference type="RefSeq" id="WP_209694419.1">
    <property type="nucleotide sequence ID" value="NZ_BAAAVU010000021.1"/>
</dbReference>
<protein>
    <submittedName>
        <fullName evidence="1">Uncharacterized protein</fullName>
    </submittedName>
</protein>
<organism evidence="1 2">
    <name type="scientific">Kribbella aluminosa</name>
    <dbReference type="NCBI Taxonomy" id="416017"/>
    <lineage>
        <taxon>Bacteria</taxon>
        <taxon>Bacillati</taxon>
        <taxon>Actinomycetota</taxon>
        <taxon>Actinomycetes</taxon>
        <taxon>Propionibacteriales</taxon>
        <taxon>Kribbellaceae</taxon>
        <taxon>Kribbella</taxon>
    </lineage>
</organism>
<reference evidence="1 2" key="1">
    <citation type="submission" date="2021-03" db="EMBL/GenBank/DDBJ databases">
        <title>Sequencing the genomes of 1000 actinobacteria strains.</title>
        <authorList>
            <person name="Klenk H.-P."/>
        </authorList>
    </citation>
    <scope>NUCLEOTIDE SEQUENCE [LARGE SCALE GENOMIC DNA]</scope>
    <source>
        <strain evidence="1 2">DSM 18824</strain>
    </source>
</reference>
<sequence length="135" mass="14578">MSDWLVEGVGAEAMTAGAEEVRLRARGATGEGWFGVVVQPNGYVEPDPAPDEVQAMDRYAIEVQVRGGSDDALHREAGRLFDTLIAGHSDLPALLVHNLDTLVSAYLPGAGKHTFDPQITPDVEDIDTWRPWVVG</sequence>
<evidence type="ECO:0000313" key="1">
    <source>
        <dbReference type="EMBL" id="MBP2351532.1"/>
    </source>
</evidence>
<evidence type="ECO:0000313" key="2">
    <source>
        <dbReference type="Proteomes" id="UP000755585"/>
    </source>
</evidence>
<keyword evidence="2" id="KW-1185">Reference proteome</keyword>